<evidence type="ECO:0000313" key="2">
    <source>
        <dbReference type="EMBL" id="CCH47499.1"/>
    </source>
</evidence>
<dbReference type="PATRIC" id="fig|879567.3.peg.268"/>
<dbReference type="Pfam" id="PF17680">
    <property type="entry name" value="FlgO"/>
    <property type="match status" value="1"/>
</dbReference>
<dbReference type="PROSITE" id="PS51257">
    <property type="entry name" value="PROKAR_LIPOPROTEIN"/>
    <property type="match status" value="1"/>
</dbReference>
<dbReference type="InterPro" id="IPR041215">
    <property type="entry name" value="FlgO_dom"/>
</dbReference>
<dbReference type="eggNOG" id="ENOG50303IF">
    <property type="taxonomic scope" value="Bacteria"/>
</dbReference>
<reference evidence="3" key="2">
    <citation type="journal article" date="2013" name="Stand. Genomic Sci.">
        <title>Complete genome sequence of Desulfocapsa sulfexigens, a marine deltaproteobacterium specialized in disproportionating inorganic sulfur compounds.</title>
        <authorList>
            <person name="Finster K.W."/>
            <person name="Kjeldsen K.U."/>
            <person name="Kube M."/>
            <person name="Reinhardt R."/>
            <person name="Mussmann M."/>
            <person name="Amann R."/>
            <person name="Schreiber L."/>
        </authorList>
    </citation>
    <scope>NUCLEOTIDE SEQUENCE [LARGE SCALE GENOMIC DNA]</scope>
    <source>
        <strain evidence="3">DSM 10523 / SB164P1</strain>
    </source>
</reference>
<dbReference type="OrthoDB" id="5451319at2"/>
<dbReference type="EMBL" id="FO203427">
    <property type="protein sequence ID" value="CCH47499.1"/>
    <property type="molecule type" value="Genomic_DNA"/>
</dbReference>
<name>M1WND1_PSEP2</name>
<evidence type="ECO:0000259" key="1">
    <source>
        <dbReference type="Pfam" id="PF17680"/>
    </source>
</evidence>
<keyword evidence="3" id="KW-1185">Reference proteome</keyword>
<feature type="domain" description="FlgO" evidence="1">
    <location>
        <begin position="62"/>
        <end position="117"/>
    </location>
</feature>
<evidence type="ECO:0000313" key="3">
    <source>
        <dbReference type="Proteomes" id="UP000011724"/>
    </source>
</evidence>
<dbReference type="STRING" id="1322246.BN4_10259"/>
<sequence length="220" mass="24468">MNRAALLSILFAIIIMTSGCGNRFWEDTKDTVGNTYDYVFDSTPTARSFHHQEEIPIIEINYAAADVLYSNTNHRELAAHSPVYVETFTNRNNPADTSIFGGIVTEQVADRLVQRGIVISAGTPEAHEYFLPHGTTKEMYTDPIKGTVATLPPRSGKLTGYYVLGDSYIYVNAKITRLDDHAIIAGHNWTIPITNNIRAMLPQLSLPENGLKPSVKTHFQ</sequence>
<protein>
    <recommendedName>
        <fullName evidence="1">FlgO domain-containing protein</fullName>
    </recommendedName>
</protein>
<dbReference type="AlphaFoldDB" id="M1WND1"/>
<proteinExistence type="predicted"/>
<gene>
    <name evidence="2" type="ordered locus">BN4_10259</name>
</gene>
<reference evidence="2 3" key="1">
    <citation type="journal article" date="2013" name="PLoS ONE">
        <title>The first genomic and proteomic characterization of a deep-sea sulfate reducer: insights into the piezophilic lifestyle of Desulfovibrio piezophilus.</title>
        <authorList>
            <person name="Pradel N."/>
            <person name="Ji B."/>
            <person name="Gimenez G."/>
            <person name="Talla E."/>
            <person name="Lenoble P."/>
            <person name="Garel M."/>
            <person name="Tamburini C."/>
            <person name="Fourquet P."/>
            <person name="Lebrun R."/>
            <person name="Bertin P."/>
            <person name="Denis Y."/>
            <person name="Pophillat M."/>
            <person name="Barbe V."/>
            <person name="Ollivier B."/>
            <person name="Dolla A."/>
        </authorList>
    </citation>
    <scope>NUCLEOTIDE SEQUENCE [LARGE SCALE GENOMIC DNA]</scope>
    <source>
        <strain evidence="3">DSM 10523 / SB164P1</strain>
    </source>
</reference>
<accession>M1WND1</accession>
<dbReference type="KEGG" id="dpi:BN4_10259"/>
<dbReference type="RefSeq" id="WP_015413554.1">
    <property type="nucleotide sequence ID" value="NC_020409.1"/>
</dbReference>
<dbReference type="BioCyc" id="DPIE1322246:BN4_RS01345-MONOMER"/>
<dbReference type="HOGENOM" id="CLU_1254274_0_0_7"/>
<organism evidence="2 3">
    <name type="scientific">Pseudodesulfovibrio piezophilus (strain DSM 21447 / JCM 15486 / C1TLV30)</name>
    <name type="common">Desulfovibrio piezophilus</name>
    <dbReference type="NCBI Taxonomy" id="1322246"/>
    <lineage>
        <taxon>Bacteria</taxon>
        <taxon>Pseudomonadati</taxon>
        <taxon>Thermodesulfobacteriota</taxon>
        <taxon>Desulfovibrionia</taxon>
        <taxon>Desulfovibrionales</taxon>
        <taxon>Desulfovibrionaceae</taxon>
    </lineage>
</organism>
<dbReference type="Proteomes" id="UP000011724">
    <property type="component" value="Chromosome"/>
</dbReference>